<keyword evidence="1" id="KW-1133">Transmembrane helix</keyword>
<sequence length="164" mass="17997">MKRPRSIILLILWFFWAAGRDLDSLARYSTTSDYYILSAAGLTWLFFAMAGAVMLLNAAGAYYLLRPASVGYPVLLSALGAGAAQNVVTVALAMRDLPGVRNAYEVGRELRGLPVRQEALDLIFTPNAMWTSLAISLVVYALIGWLVYRNRRLFIGTVGYAAEA</sequence>
<protein>
    <submittedName>
        <fullName evidence="2">Uncharacterized protein</fullName>
    </submittedName>
</protein>
<keyword evidence="3" id="KW-1185">Reference proteome</keyword>
<accession>A0A918SZI6</accession>
<comment type="caution">
    <text evidence="2">The sequence shown here is derived from an EMBL/GenBank/DDBJ whole genome shotgun (WGS) entry which is preliminary data.</text>
</comment>
<dbReference type="EMBL" id="BMYD01000001">
    <property type="protein sequence ID" value="GHA76770.1"/>
    <property type="molecule type" value="Genomic_DNA"/>
</dbReference>
<keyword evidence="1" id="KW-0472">Membrane</keyword>
<reference evidence="2" key="2">
    <citation type="submission" date="2020-09" db="EMBL/GenBank/DDBJ databases">
        <authorList>
            <person name="Sun Q."/>
            <person name="Kim S."/>
        </authorList>
    </citation>
    <scope>NUCLEOTIDE SEQUENCE</scope>
    <source>
        <strain evidence="2">KCTC 23077</strain>
    </source>
</reference>
<name>A0A918SZI6_9GAMM</name>
<evidence type="ECO:0000256" key="1">
    <source>
        <dbReference type="SAM" id="Phobius"/>
    </source>
</evidence>
<evidence type="ECO:0000313" key="3">
    <source>
        <dbReference type="Proteomes" id="UP000646426"/>
    </source>
</evidence>
<dbReference type="AlphaFoldDB" id="A0A918SZI6"/>
<feature type="transmembrane region" description="Helical" evidence="1">
    <location>
        <begin position="72"/>
        <end position="94"/>
    </location>
</feature>
<evidence type="ECO:0000313" key="2">
    <source>
        <dbReference type="EMBL" id="GHA76770.1"/>
    </source>
</evidence>
<dbReference type="RefSeq" id="WP_189454345.1">
    <property type="nucleotide sequence ID" value="NZ_BMYD01000001.1"/>
</dbReference>
<proteinExistence type="predicted"/>
<reference evidence="2" key="1">
    <citation type="journal article" date="2014" name="Int. J. Syst. Evol. Microbiol.">
        <title>Complete genome sequence of Corynebacterium casei LMG S-19264T (=DSM 44701T), isolated from a smear-ripened cheese.</title>
        <authorList>
            <consortium name="US DOE Joint Genome Institute (JGI-PGF)"/>
            <person name="Walter F."/>
            <person name="Albersmeier A."/>
            <person name="Kalinowski J."/>
            <person name="Ruckert C."/>
        </authorList>
    </citation>
    <scope>NUCLEOTIDE SEQUENCE</scope>
    <source>
        <strain evidence="2">KCTC 23077</strain>
    </source>
</reference>
<feature type="transmembrane region" description="Helical" evidence="1">
    <location>
        <begin position="128"/>
        <end position="148"/>
    </location>
</feature>
<feature type="transmembrane region" description="Helical" evidence="1">
    <location>
        <begin position="35"/>
        <end position="65"/>
    </location>
</feature>
<organism evidence="2 3">
    <name type="scientific">Cognatilysobacter bugurensis</name>
    <dbReference type="NCBI Taxonomy" id="543356"/>
    <lineage>
        <taxon>Bacteria</taxon>
        <taxon>Pseudomonadati</taxon>
        <taxon>Pseudomonadota</taxon>
        <taxon>Gammaproteobacteria</taxon>
        <taxon>Lysobacterales</taxon>
        <taxon>Lysobacteraceae</taxon>
        <taxon>Cognatilysobacter</taxon>
    </lineage>
</organism>
<dbReference type="Proteomes" id="UP000646426">
    <property type="component" value="Unassembled WGS sequence"/>
</dbReference>
<gene>
    <name evidence="2" type="ORF">GCM10007067_12550</name>
</gene>
<keyword evidence="1" id="KW-0812">Transmembrane</keyword>